<evidence type="ECO:0000313" key="3">
    <source>
        <dbReference type="EMBL" id="RUO80940.1"/>
    </source>
</evidence>
<evidence type="ECO:0000256" key="1">
    <source>
        <dbReference type="SAM" id="MobiDB-lite"/>
    </source>
</evidence>
<evidence type="ECO:0000259" key="2">
    <source>
        <dbReference type="Pfam" id="PF20385"/>
    </source>
</evidence>
<feature type="region of interest" description="Disordered" evidence="1">
    <location>
        <begin position="184"/>
        <end position="204"/>
    </location>
</feature>
<dbReference type="OrthoDB" id="1493705at2"/>
<dbReference type="AlphaFoldDB" id="A0A432ZSQ5"/>
<reference evidence="3 4" key="1">
    <citation type="journal article" date="2011" name="Front. Microbiol.">
        <title>Genomic signatures of strain selection and enhancement in Bacillus atrophaeus var. globigii, a historical biowarfare simulant.</title>
        <authorList>
            <person name="Gibbons H.S."/>
            <person name="Broomall S.M."/>
            <person name="McNew L.A."/>
            <person name="Daligault H."/>
            <person name="Chapman C."/>
            <person name="Bruce D."/>
            <person name="Karavis M."/>
            <person name="Krepps M."/>
            <person name="McGregor P.A."/>
            <person name="Hong C."/>
            <person name="Park K.H."/>
            <person name="Akmal A."/>
            <person name="Feldman A."/>
            <person name="Lin J.S."/>
            <person name="Chang W.E."/>
            <person name="Higgs B.W."/>
            <person name="Demirev P."/>
            <person name="Lindquist J."/>
            <person name="Liem A."/>
            <person name="Fochler E."/>
            <person name="Read T.D."/>
            <person name="Tapia R."/>
            <person name="Johnson S."/>
            <person name="Bishop-Lilly K.A."/>
            <person name="Detter C."/>
            <person name="Han C."/>
            <person name="Sozhamannan S."/>
            <person name="Rosenzweig C.N."/>
            <person name="Skowronski E.W."/>
        </authorList>
    </citation>
    <scope>NUCLEOTIDE SEQUENCE [LARGE SCALE GENOMIC DNA]</scope>
    <source>
        <strain evidence="3 4">CC-PW-9</strain>
    </source>
</reference>
<dbReference type="Pfam" id="PF20385">
    <property type="entry name" value="DUF6680"/>
    <property type="match status" value="1"/>
</dbReference>
<dbReference type="EMBL" id="PIQH01000002">
    <property type="protein sequence ID" value="RUO80940.1"/>
    <property type="molecule type" value="Genomic_DNA"/>
</dbReference>
<feature type="domain" description="DUF6680" evidence="2">
    <location>
        <begin position="1"/>
        <end position="175"/>
    </location>
</feature>
<dbReference type="InterPro" id="IPR046502">
    <property type="entry name" value="DUF6680"/>
</dbReference>
<keyword evidence="4" id="KW-1185">Reference proteome</keyword>
<dbReference type="RefSeq" id="WP_126840946.1">
    <property type="nucleotide sequence ID" value="NZ_PIQH01000002.1"/>
</dbReference>
<name>A0A432ZSQ5_9GAMM</name>
<gene>
    <name evidence="3" type="ORF">CWI84_02170</name>
</gene>
<sequence length="204" mass="23284">MEAIDAIMILAVIAGPVLAVQAQKYVESIKEARNRKLRIFYTLMSTRATRLTQEHVAALNMIDIEFYGKNRFGKRNQSDGEKNITNAWKIYNDHLNNKKPDDRVEAWIDKGDELFTSLLYAMAQHLGYEFDEVQLKRDCYRPIAHGNIELEQHKLRQGLVDVLEGKKPLPMAITYLPPYHPIDSVQPVGSKPSAGQKSSKETNE</sequence>
<comment type="caution">
    <text evidence="3">The sequence shown here is derived from an EMBL/GenBank/DDBJ whole genome shotgun (WGS) entry which is preliminary data.</text>
</comment>
<dbReference type="Proteomes" id="UP000287996">
    <property type="component" value="Unassembled WGS sequence"/>
</dbReference>
<proteinExistence type="predicted"/>
<accession>A0A432ZSQ5</accession>
<evidence type="ECO:0000313" key="4">
    <source>
        <dbReference type="Proteomes" id="UP000287996"/>
    </source>
</evidence>
<organism evidence="3 4">
    <name type="scientific">Idiomarina tyrosinivorans</name>
    <dbReference type="NCBI Taxonomy" id="1445662"/>
    <lineage>
        <taxon>Bacteria</taxon>
        <taxon>Pseudomonadati</taxon>
        <taxon>Pseudomonadota</taxon>
        <taxon>Gammaproteobacteria</taxon>
        <taxon>Alteromonadales</taxon>
        <taxon>Idiomarinaceae</taxon>
        <taxon>Idiomarina</taxon>
    </lineage>
</organism>
<protein>
    <recommendedName>
        <fullName evidence="2">DUF6680 domain-containing protein</fullName>
    </recommendedName>
</protein>